<organism evidence="4">
    <name type="scientific">Aceria tosichella</name>
    <name type="common">wheat curl mite</name>
    <dbReference type="NCBI Taxonomy" id="561515"/>
    <lineage>
        <taxon>Eukaryota</taxon>
        <taxon>Metazoa</taxon>
        <taxon>Ecdysozoa</taxon>
        <taxon>Arthropoda</taxon>
        <taxon>Chelicerata</taxon>
        <taxon>Arachnida</taxon>
        <taxon>Acari</taxon>
        <taxon>Acariformes</taxon>
        <taxon>Trombidiformes</taxon>
        <taxon>Prostigmata</taxon>
        <taxon>Eupodina</taxon>
        <taxon>Eriophyoidea</taxon>
        <taxon>Eriophyidae</taxon>
        <taxon>Eriophyinae</taxon>
        <taxon>Aceriini</taxon>
        <taxon>Aceria</taxon>
    </lineage>
</organism>
<dbReference type="CDD" id="cd14959">
    <property type="entry name" value="NHL_brat_like"/>
    <property type="match status" value="1"/>
</dbReference>
<dbReference type="GO" id="GO:0061630">
    <property type="term" value="F:ubiquitin protein ligase activity"/>
    <property type="evidence" value="ECO:0007669"/>
    <property type="project" value="TreeGrafter"/>
</dbReference>
<proteinExistence type="predicted"/>
<feature type="compositionally biased region" description="Low complexity" evidence="3">
    <location>
        <begin position="606"/>
        <end position="630"/>
    </location>
</feature>
<dbReference type="EMBL" id="GGYP01001110">
    <property type="protein sequence ID" value="MDE45881.1"/>
    <property type="molecule type" value="Transcribed_RNA"/>
</dbReference>
<evidence type="ECO:0000256" key="1">
    <source>
        <dbReference type="ARBA" id="ARBA00022737"/>
    </source>
</evidence>
<feature type="region of interest" description="Disordered" evidence="3">
    <location>
        <begin position="283"/>
        <end position="304"/>
    </location>
</feature>
<dbReference type="Pfam" id="PF01436">
    <property type="entry name" value="NHL"/>
    <property type="match status" value="1"/>
</dbReference>
<feature type="region of interest" description="Disordered" evidence="3">
    <location>
        <begin position="389"/>
        <end position="410"/>
    </location>
</feature>
<feature type="repeat" description="NHL" evidence="2">
    <location>
        <begin position="506"/>
        <end position="549"/>
    </location>
</feature>
<keyword evidence="1" id="KW-0677">Repeat</keyword>
<dbReference type="PROSITE" id="PS51125">
    <property type="entry name" value="NHL"/>
    <property type="match status" value="1"/>
</dbReference>
<feature type="compositionally biased region" description="Low complexity" evidence="3">
    <location>
        <begin position="9"/>
        <end position="23"/>
    </location>
</feature>
<feature type="compositionally biased region" description="Polar residues" evidence="3">
    <location>
        <begin position="220"/>
        <end position="231"/>
    </location>
</feature>
<evidence type="ECO:0000256" key="3">
    <source>
        <dbReference type="SAM" id="MobiDB-lite"/>
    </source>
</evidence>
<dbReference type="GO" id="GO:0000209">
    <property type="term" value="P:protein polyubiquitination"/>
    <property type="evidence" value="ECO:0007669"/>
    <property type="project" value="TreeGrafter"/>
</dbReference>
<evidence type="ECO:0000313" key="4">
    <source>
        <dbReference type="EMBL" id="MDE45881.1"/>
    </source>
</evidence>
<evidence type="ECO:0000256" key="2">
    <source>
        <dbReference type="PROSITE-ProRule" id="PRU00504"/>
    </source>
</evidence>
<feature type="compositionally biased region" description="Low complexity" evidence="3">
    <location>
        <begin position="335"/>
        <end position="344"/>
    </location>
</feature>
<dbReference type="InterPro" id="IPR011042">
    <property type="entry name" value="6-blade_b-propeller_TolB-like"/>
</dbReference>
<dbReference type="PANTHER" id="PTHR24104:SF51">
    <property type="entry name" value="SMP-30_GLUCONOLACTONASE_LRE-LIKE REGION DOMAIN-CONTAINING PROTEIN"/>
    <property type="match status" value="1"/>
</dbReference>
<feature type="region of interest" description="Disordered" evidence="3">
    <location>
        <begin position="577"/>
        <end position="636"/>
    </location>
</feature>
<feature type="region of interest" description="Disordered" evidence="3">
    <location>
        <begin position="320"/>
        <end position="344"/>
    </location>
</feature>
<feature type="region of interest" description="Disordered" evidence="3">
    <location>
        <begin position="1"/>
        <end position="23"/>
    </location>
</feature>
<dbReference type="GO" id="GO:0043161">
    <property type="term" value="P:proteasome-mediated ubiquitin-dependent protein catabolic process"/>
    <property type="evidence" value="ECO:0007669"/>
    <property type="project" value="TreeGrafter"/>
</dbReference>
<dbReference type="AlphaFoldDB" id="A0A6G1S6N1"/>
<protein>
    <submittedName>
        <fullName evidence="4">Brain tumor protein</fullName>
    </submittedName>
</protein>
<sequence length="853" mass="90865">MGPTTPPGSDNDNNKSSSNTTTDLQRLLELKDQEIRSLKYELEKYKLALRQSQLDKKDTSLLGFTQPDTVGQQMTAEKQTTSQLEETAARVVFKTGIDDDDDDDDNETDDLDDIGEIDLSVELEKNRKKGNSSDNNDGEEDIISDGLLTSLTDAAISNLSQLAALQERCESQQHPHRQSHQQEQASSTQSQSQLTQPQVSSANLFISNSTIVAANPEQVGPQTESSSSCSLNRGGGVNKQSRRNNNNNNFNIKDPFSASNLANQAALAISAAAAVVSNIESPSSVVTHSSSGSVSPNSTIQPDLSTSHTLASAVAAAAAAAASDQQQQQHHDSAHQLQSSDQSARLISSALPSPEFFQTLHQQTSSAHQMSPLSSIHFSPSTSIAPSPSTFLAQSCRSNSNTSSSFMSSISSPNYLRRRFAPDRLPMMSPSPTSLTTGTSSAASTSLAHILQQHQQIYQQRSASALAGPITSASSTPISGTGSNVVSPLIGSKNSSQMRLNNMQIRHKFGYLGSGRGQFNSPHGFCLGLNQEIVVADTNNHRVCIFDKSGTYITQFGSPGKEEGQLWNPRKVAILHKPTSGVGSGSGGGSLASSSGSVNAPQQRQSLSTYSSHFTSSGGIQQSTGSSCSGTGAGGNSSGVGNGAGSGQFAGEPLYVVCDRGAERSRMQLFTKDGVFIKKIGIHYIDIVAGLAITQNGLIIVVDSVSPTVYIINAETGTLNGWFDCSGHMKEPSDIAVKSDVPGNEYFICDFKGHCVVVFSEQGEYLRRIGHDGLTSYPNGIDISDDGDILVGDSHGNRFHVVVFDRNGNFVSQFECPHVKVSRCCGLKITREGYIVTLAKNNHHVLVLDTIHI</sequence>
<dbReference type="InterPro" id="IPR050952">
    <property type="entry name" value="TRIM-NHL_E3_ligases"/>
</dbReference>
<dbReference type="Gene3D" id="2.120.10.30">
    <property type="entry name" value="TolB, C-terminal domain"/>
    <property type="match status" value="2"/>
</dbReference>
<feature type="compositionally biased region" description="Acidic residues" evidence="3">
    <location>
        <begin position="98"/>
        <end position="121"/>
    </location>
</feature>
<reference evidence="4" key="1">
    <citation type="submission" date="2018-10" db="EMBL/GenBank/DDBJ databases">
        <title>Transcriptome assembly of Aceria tosichella (Wheat curl mite) Type 2.</title>
        <authorList>
            <person name="Scully E.D."/>
            <person name="Geib S.M."/>
            <person name="Palmer N.A."/>
            <person name="Gupta A.K."/>
            <person name="Sarath G."/>
            <person name="Tatineni S."/>
        </authorList>
    </citation>
    <scope>NUCLEOTIDE SEQUENCE</scope>
    <source>
        <strain evidence="4">LincolnNE</strain>
    </source>
</reference>
<feature type="region of interest" description="Disordered" evidence="3">
    <location>
        <begin position="216"/>
        <end position="251"/>
    </location>
</feature>
<gene>
    <name evidence="4" type="primary">brat_2</name>
    <name evidence="4" type="ORF">g.15903</name>
</gene>
<dbReference type="PANTHER" id="PTHR24104">
    <property type="entry name" value="E3 UBIQUITIN-PROTEIN LIGASE NHLRC1-RELATED"/>
    <property type="match status" value="1"/>
</dbReference>
<accession>A0A6G1S6N1</accession>
<feature type="region of interest" description="Disordered" evidence="3">
    <location>
        <begin position="94"/>
        <end position="141"/>
    </location>
</feature>
<name>A0A6G1S6N1_9ACAR</name>
<feature type="region of interest" description="Disordered" evidence="3">
    <location>
        <begin position="167"/>
        <end position="199"/>
    </location>
</feature>
<dbReference type="SUPFAM" id="SSF101898">
    <property type="entry name" value="NHL repeat"/>
    <property type="match status" value="1"/>
</dbReference>
<dbReference type="InterPro" id="IPR001258">
    <property type="entry name" value="NHL_repeat"/>
</dbReference>
<feature type="compositionally biased region" description="Low complexity" evidence="3">
    <location>
        <begin position="181"/>
        <end position="199"/>
    </location>
</feature>